<dbReference type="GO" id="GO:0009235">
    <property type="term" value="P:cobalamin metabolic process"/>
    <property type="evidence" value="ECO:0007669"/>
    <property type="project" value="InterPro"/>
</dbReference>
<reference evidence="1 2" key="1">
    <citation type="submission" date="2018-11" db="EMBL/GenBank/DDBJ databases">
        <authorList>
            <consortium name="Pathogen Informatics"/>
        </authorList>
    </citation>
    <scope>NUCLEOTIDE SEQUENCE [LARGE SCALE GENOMIC DNA]</scope>
</reference>
<sequence>MVVIVSRARSHAGNWPNKILGPIDSVNPKFPLPGAVAVCFSSKRSKVPLTSAAVIIPKAACERYASIMSEVQNMLENEVPSIAPVIPSLNTGLLEFKVHACPNILKRDIGPFFPDRDFSRIHLTVITLSRRNQLDASELLDSENFVDHFVEAAIHICSSLKEMGYWADFINPSTGKPVSLFCPPISAHFKAVRNPSFNLSFDYSFPDRAAQKIFSSEI</sequence>
<dbReference type="InterPro" id="IPR019362">
    <property type="entry name" value="MMADHC"/>
</dbReference>
<accession>A0A3P7MEE0</accession>
<evidence type="ECO:0000313" key="1">
    <source>
        <dbReference type="EMBL" id="VDN16251.1"/>
    </source>
</evidence>
<dbReference type="OrthoDB" id="10263782at2759"/>
<organism evidence="1 2">
    <name type="scientific">Dibothriocephalus latus</name>
    <name type="common">Fish tapeworm</name>
    <name type="synonym">Diphyllobothrium latum</name>
    <dbReference type="NCBI Taxonomy" id="60516"/>
    <lineage>
        <taxon>Eukaryota</taxon>
        <taxon>Metazoa</taxon>
        <taxon>Spiralia</taxon>
        <taxon>Lophotrochozoa</taxon>
        <taxon>Platyhelminthes</taxon>
        <taxon>Cestoda</taxon>
        <taxon>Eucestoda</taxon>
        <taxon>Diphyllobothriidea</taxon>
        <taxon>Diphyllobothriidae</taxon>
        <taxon>Dibothriocephalus</taxon>
    </lineage>
</organism>
<protein>
    <submittedName>
        <fullName evidence="1">Uncharacterized protein</fullName>
    </submittedName>
</protein>
<dbReference type="PANTHER" id="PTHR13192:SF3">
    <property type="entry name" value="COBALAMIN TRAFFICKING PROTEIN CBLD"/>
    <property type="match status" value="1"/>
</dbReference>
<dbReference type="Pfam" id="PF10229">
    <property type="entry name" value="MMADHC"/>
    <property type="match status" value="1"/>
</dbReference>
<gene>
    <name evidence="1" type="ORF">DILT_LOCUS12082</name>
</gene>
<evidence type="ECO:0000313" key="2">
    <source>
        <dbReference type="Proteomes" id="UP000281553"/>
    </source>
</evidence>
<keyword evidence="2" id="KW-1185">Reference proteome</keyword>
<dbReference type="Proteomes" id="UP000281553">
    <property type="component" value="Unassembled WGS sequence"/>
</dbReference>
<name>A0A3P7MEE0_DIBLA</name>
<dbReference type="AlphaFoldDB" id="A0A3P7MEE0"/>
<proteinExistence type="predicted"/>
<dbReference type="PANTHER" id="PTHR13192">
    <property type="entry name" value="MY011 PROTEIN"/>
    <property type="match status" value="1"/>
</dbReference>
<dbReference type="EMBL" id="UYRU01065191">
    <property type="protein sequence ID" value="VDN16251.1"/>
    <property type="molecule type" value="Genomic_DNA"/>
</dbReference>